<dbReference type="EMBL" id="LXQA010663295">
    <property type="protein sequence ID" value="MCI64795.1"/>
    <property type="molecule type" value="Genomic_DNA"/>
</dbReference>
<accession>A0A392TY52</accession>
<sequence length="62" mass="7102">PEAYPIESAADRTSDDNRRRDENECVERSKHCSHQIRATTTAKKRRLQPAANKRPPRRTDGG</sequence>
<name>A0A392TY52_9FABA</name>
<feature type="compositionally biased region" description="Basic and acidic residues" evidence="1">
    <location>
        <begin position="9"/>
        <end position="30"/>
    </location>
</feature>
<keyword evidence="3" id="KW-1185">Reference proteome</keyword>
<feature type="region of interest" description="Disordered" evidence="1">
    <location>
        <begin position="1"/>
        <end position="62"/>
    </location>
</feature>
<dbReference type="AlphaFoldDB" id="A0A392TY52"/>
<reference evidence="2 3" key="1">
    <citation type="journal article" date="2018" name="Front. Plant Sci.">
        <title>Red Clover (Trifolium pratense) and Zigzag Clover (T. medium) - A Picture of Genomic Similarities and Differences.</title>
        <authorList>
            <person name="Dluhosova J."/>
            <person name="Istvanek J."/>
            <person name="Nedelnik J."/>
            <person name="Repkova J."/>
        </authorList>
    </citation>
    <scope>NUCLEOTIDE SEQUENCE [LARGE SCALE GENOMIC DNA]</scope>
    <source>
        <strain evidence="3">cv. 10/8</strain>
        <tissue evidence="2">Leaf</tissue>
    </source>
</reference>
<protein>
    <submittedName>
        <fullName evidence="2">Uncharacterized protein</fullName>
    </submittedName>
</protein>
<comment type="caution">
    <text evidence="2">The sequence shown here is derived from an EMBL/GenBank/DDBJ whole genome shotgun (WGS) entry which is preliminary data.</text>
</comment>
<evidence type="ECO:0000313" key="2">
    <source>
        <dbReference type="EMBL" id="MCI64795.1"/>
    </source>
</evidence>
<evidence type="ECO:0000256" key="1">
    <source>
        <dbReference type="SAM" id="MobiDB-lite"/>
    </source>
</evidence>
<dbReference type="Proteomes" id="UP000265520">
    <property type="component" value="Unassembled WGS sequence"/>
</dbReference>
<organism evidence="2 3">
    <name type="scientific">Trifolium medium</name>
    <dbReference type="NCBI Taxonomy" id="97028"/>
    <lineage>
        <taxon>Eukaryota</taxon>
        <taxon>Viridiplantae</taxon>
        <taxon>Streptophyta</taxon>
        <taxon>Embryophyta</taxon>
        <taxon>Tracheophyta</taxon>
        <taxon>Spermatophyta</taxon>
        <taxon>Magnoliopsida</taxon>
        <taxon>eudicotyledons</taxon>
        <taxon>Gunneridae</taxon>
        <taxon>Pentapetalae</taxon>
        <taxon>rosids</taxon>
        <taxon>fabids</taxon>
        <taxon>Fabales</taxon>
        <taxon>Fabaceae</taxon>
        <taxon>Papilionoideae</taxon>
        <taxon>50 kb inversion clade</taxon>
        <taxon>NPAAA clade</taxon>
        <taxon>Hologalegina</taxon>
        <taxon>IRL clade</taxon>
        <taxon>Trifolieae</taxon>
        <taxon>Trifolium</taxon>
    </lineage>
</organism>
<evidence type="ECO:0000313" key="3">
    <source>
        <dbReference type="Proteomes" id="UP000265520"/>
    </source>
</evidence>
<proteinExistence type="predicted"/>
<feature type="non-terminal residue" evidence="2">
    <location>
        <position position="1"/>
    </location>
</feature>